<evidence type="ECO:0000259" key="6">
    <source>
        <dbReference type="Pfam" id="PF04127"/>
    </source>
</evidence>
<feature type="domain" description="Flavoprotein" evidence="5">
    <location>
        <begin position="5"/>
        <end position="177"/>
    </location>
</feature>
<keyword evidence="3 4" id="KW-0285">Flavoprotein</keyword>
<comment type="catalytic activity">
    <reaction evidence="3 4">
        <text>(R)-4'-phosphopantothenate + L-cysteine + CTP = N-[(R)-4-phosphopantothenoyl]-L-cysteine + CMP + diphosphate + H(+)</text>
        <dbReference type="Rhea" id="RHEA:19397"/>
        <dbReference type="ChEBI" id="CHEBI:10986"/>
        <dbReference type="ChEBI" id="CHEBI:15378"/>
        <dbReference type="ChEBI" id="CHEBI:33019"/>
        <dbReference type="ChEBI" id="CHEBI:35235"/>
        <dbReference type="ChEBI" id="CHEBI:37563"/>
        <dbReference type="ChEBI" id="CHEBI:59458"/>
        <dbReference type="ChEBI" id="CHEBI:60377"/>
        <dbReference type="EC" id="6.3.2.5"/>
    </reaction>
</comment>
<keyword evidence="3" id="KW-0511">Multifunctional enzyme</keyword>
<dbReference type="InterPro" id="IPR005252">
    <property type="entry name" value="CoaBC"/>
</dbReference>
<dbReference type="Gene3D" id="3.40.50.10300">
    <property type="entry name" value="CoaB-like"/>
    <property type="match status" value="1"/>
</dbReference>
<comment type="function">
    <text evidence="3">Catalyzes two sequential steps in the biosynthesis of coenzyme A. In the first step cysteine is conjugated to 4'-phosphopantothenate to form 4-phosphopantothenoylcysteine. In the second step the latter compound is decarboxylated to form 4'-phosphopantotheine.</text>
</comment>
<comment type="caution">
    <text evidence="3">Lacks conserved residue(s) required for the propagation of feature annotation.</text>
</comment>
<feature type="binding site" evidence="3">
    <location>
        <position position="279"/>
    </location>
    <ligand>
        <name>CTP</name>
        <dbReference type="ChEBI" id="CHEBI:37563"/>
    </ligand>
</feature>
<dbReference type="InterPro" id="IPR035929">
    <property type="entry name" value="CoaB-like_sf"/>
</dbReference>
<keyword evidence="2 3" id="KW-0456">Lyase</keyword>
<feature type="region of interest" description="Phosphopantothenoylcysteine decarboxylase" evidence="3">
    <location>
        <begin position="1"/>
        <end position="189"/>
    </location>
</feature>
<keyword evidence="1 3" id="KW-0210">Decarboxylase</keyword>
<dbReference type="GO" id="GO:0015937">
    <property type="term" value="P:coenzyme A biosynthetic process"/>
    <property type="evidence" value="ECO:0007669"/>
    <property type="project" value="UniProtKB-UniRule"/>
</dbReference>
<comment type="catalytic activity">
    <reaction evidence="3 4">
        <text>N-[(R)-4-phosphopantothenoyl]-L-cysteine + H(+) = (R)-4'-phosphopantetheine + CO2</text>
        <dbReference type="Rhea" id="RHEA:16793"/>
        <dbReference type="ChEBI" id="CHEBI:15378"/>
        <dbReference type="ChEBI" id="CHEBI:16526"/>
        <dbReference type="ChEBI" id="CHEBI:59458"/>
        <dbReference type="ChEBI" id="CHEBI:61723"/>
        <dbReference type="EC" id="4.1.1.36"/>
    </reaction>
</comment>
<dbReference type="NCBIfam" id="TIGR00521">
    <property type="entry name" value="coaBC_dfp"/>
    <property type="match status" value="1"/>
</dbReference>
<keyword evidence="3" id="KW-0479">Metal-binding</keyword>
<feature type="binding site" evidence="3">
    <location>
        <position position="342"/>
    </location>
    <ligand>
        <name>CTP</name>
        <dbReference type="ChEBI" id="CHEBI:37563"/>
    </ligand>
</feature>
<dbReference type="GO" id="GO:0071513">
    <property type="term" value="C:phosphopantothenoylcysteine decarboxylase complex"/>
    <property type="evidence" value="ECO:0007669"/>
    <property type="project" value="TreeGrafter"/>
</dbReference>
<proteinExistence type="inferred from homology"/>
<dbReference type="HAMAP" id="MF_02225">
    <property type="entry name" value="CoaBC"/>
    <property type="match status" value="1"/>
</dbReference>
<dbReference type="EMBL" id="QPJS01000001">
    <property type="protein sequence ID" value="RCX05048.1"/>
    <property type="molecule type" value="Genomic_DNA"/>
</dbReference>
<dbReference type="Pfam" id="PF04127">
    <property type="entry name" value="DFP"/>
    <property type="match status" value="1"/>
</dbReference>
<accession>A0A369A9G8</accession>
<dbReference type="UniPathway" id="UPA00241">
    <property type="reaction ID" value="UER00353"/>
</dbReference>
<feature type="domain" description="DNA/pantothenate metabolism flavoprotein C-terminal" evidence="6">
    <location>
        <begin position="185"/>
        <end position="395"/>
    </location>
</feature>
<dbReference type="GO" id="GO:0010181">
    <property type="term" value="F:FMN binding"/>
    <property type="evidence" value="ECO:0007669"/>
    <property type="project" value="UniProtKB-UniRule"/>
</dbReference>
<feature type="binding site" evidence="3">
    <location>
        <position position="324"/>
    </location>
    <ligand>
        <name>CTP</name>
        <dbReference type="ChEBI" id="CHEBI:37563"/>
    </ligand>
</feature>
<dbReference type="GO" id="GO:0015941">
    <property type="term" value="P:pantothenate catabolic process"/>
    <property type="evidence" value="ECO:0007669"/>
    <property type="project" value="InterPro"/>
</dbReference>
<comment type="cofactor">
    <cofactor evidence="3">
        <name>FMN</name>
        <dbReference type="ChEBI" id="CHEBI:58210"/>
    </cofactor>
    <text evidence="3">Binds 1 FMN per subunit.</text>
</comment>
<evidence type="ECO:0000256" key="1">
    <source>
        <dbReference type="ARBA" id="ARBA00022793"/>
    </source>
</evidence>
<dbReference type="RefSeq" id="WP_037357999.1">
    <property type="nucleotide sequence ID" value="NZ_BHZF01000001.1"/>
</dbReference>
<dbReference type="Gene3D" id="3.40.50.1950">
    <property type="entry name" value="Flavin prenyltransferase-like"/>
    <property type="match status" value="1"/>
</dbReference>
<dbReference type="GO" id="GO:0046872">
    <property type="term" value="F:metal ion binding"/>
    <property type="evidence" value="ECO:0007669"/>
    <property type="project" value="UniProtKB-KW"/>
</dbReference>
<dbReference type="GO" id="GO:0004632">
    <property type="term" value="F:phosphopantothenate--cysteine ligase activity"/>
    <property type="evidence" value="ECO:0007669"/>
    <property type="project" value="UniProtKB-UniRule"/>
</dbReference>
<reference evidence="7 8" key="1">
    <citation type="submission" date="2018-07" db="EMBL/GenBank/DDBJ databases">
        <title>Genomic Encyclopedia of Type Strains, Phase IV (KMG-IV): sequencing the most valuable type-strain genomes for metagenomic binning, comparative biology and taxonomic classification.</title>
        <authorList>
            <person name="Goeker M."/>
        </authorList>
    </citation>
    <scope>NUCLEOTIDE SEQUENCE [LARGE SCALE GENOMIC DNA]</scope>
    <source>
        <strain evidence="7 8">DSM 21410</strain>
    </source>
</reference>
<gene>
    <name evidence="3" type="primary">coaBC</name>
    <name evidence="7" type="ORF">DES35_101327</name>
</gene>
<keyword evidence="3" id="KW-0460">Magnesium</keyword>
<dbReference type="PANTHER" id="PTHR14359:SF6">
    <property type="entry name" value="PHOSPHOPANTOTHENOYLCYSTEINE DECARBOXYLASE"/>
    <property type="match status" value="1"/>
</dbReference>
<comment type="pathway">
    <text evidence="3 4">Cofactor biosynthesis; coenzyme A biosynthesis; CoA from (R)-pantothenate: step 3/5.</text>
</comment>
<sequence>MLSGKKILLGITGGIAAYKSAFLARLLVKEGADVQVVLTPGALDFITPLTLSALTGRPVYVHSHDTTTGQWYNHVELGLWADAMVIAPATTNTLAKMAHGHCDNFLLACYLSARCPVFFAPAMDLDMYAHPAVQHSIQTLQTFGCHLIDSESGPLASGLSGKGRMAEPETILAHLQDYFRKRTSLSGKTVLINGGPTYEHIDPVRFIGNHSSGDTAVYLAREAHSRGARVTLVLGPTRYTSHTFPFEVVHVTSALQMHTECLARAASADVIICAAAVADYRPAEYQINKIKKNQDSLSIQLVKNPDILADLCQSKKAHQHIIGFALETENLTQNALTKLHQKKADAIIANSPGPHTGFATPTNQVTILYSDGTIHQSSLVLKNKLASWIWDHISEHFQISQ</sequence>
<evidence type="ECO:0000313" key="8">
    <source>
        <dbReference type="Proteomes" id="UP000253517"/>
    </source>
</evidence>
<dbReference type="InterPro" id="IPR036551">
    <property type="entry name" value="Flavin_trans-like"/>
</dbReference>
<comment type="pathway">
    <text evidence="3 4">Cofactor biosynthesis; coenzyme A biosynthesis; CoA from (R)-pantothenate: step 2/5.</text>
</comment>
<feature type="binding site" evidence="3">
    <location>
        <position position="338"/>
    </location>
    <ligand>
        <name>CTP</name>
        <dbReference type="ChEBI" id="CHEBI:37563"/>
    </ligand>
</feature>
<evidence type="ECO:0000256" key="2">
    <source>
        <dbReference type="ARBA" id="ARBA00023239"/>
    </source>
</evidence>
<evidence type="ECO:0000259" key="5">
    <source>
        <dbReference type="Pfam" id="PF02441"/>
    </source>
</evidence>
<dbReference type="GO" id="GO:0004633">
    <property type="term" value="F:phosphopantothenoylcysteine decarboxylase activity"/>
    <property type="evidence" value="ECO:0007669"/>
    <property type="project" value="UniProtKB-UniRule"/>
</dbReference>
<dbReference type="SUPFAM" id="SSF52507">
    <property type="entry name" value="Homo-oligomeric flavin-containing Cys decarboxylases, HFCD"/>
    <property type="match status" value="1"/>
</dbReference>
<dbReference type="Proteomes" id="UP000253517">
    <property type="component" value="Unassembled WGS sequence"/>
</dbReference>
<dbReference type="InterPro" id="IPR007085">
    <property type="entry name" value="DNA/pantothenate-metab_flavo_C"/>
</dbReference>
<dbReference type="SUPFAM" id="SSF102645">
    <property type="entry name" value="CoaB-like"/>
    <property type="match status" value="1"/>
</dbReference>
<dbReference type="AlphaFoldDB" id="A0A369A9G8"/>
<evidence type="ECO:0000256" key="4">
    <source>
        <dbReference type="RuleBase" id="RU364078"/>
    </source>
</evidence>
<evidence type="ECO:0000313" key="7">
    <source>
        <dbReference type="EMBL" id="RCX05048.1"/>
    </source>
</evidence>
<dbReference type="InterPro" id="IPR003382">
    <property type="entry name" value="Flavoprotein"/>
</dbReference>
<comment type="cofactor">
    <cofactor evidence="3">
        <name>Mg(2+)</name>
        <dbReference type="ChEBI" id="CHEBI:18420"/>
    </cofactor>
</comment>
<comment type="caution">
    <text evidence="7">The sequence shown here is derived from an EMBL/GenBank/DDBJ whole genome shotgun (WGS) entry which is preliminary data.</text>
</comment>
<organism evidence="7 8">
    <name type="scientific">Schleiferia thermophila</name>
    <dbReference type="NCBI Taxonomy" id="884107"/>
    <lineage>
        <taxon>Bacteria</taxon>
        <taxon>Pseudomonadati</taxon>
        <taxon>Bacteroidota</taxon>
        <taxon>Flavobacteriia</taxon>
        <taxon>Flavobacteriales</taxon>
        <taxon>Schleiferiaceae</taxon>
        <taxon>Schleiferia</taxon>
    </lineage>
</organism>
<evidence type="ECO:0000256" key="3">
    <source>
        <dbReference type="HAMAP-Rule" id="MF_02225"/>
    </source>
</evidence>
<protein>
    <recommendedName>
        <fullName evidence="3">Coenzyme A biosynthesis bifunctional protein CoaBC</fullName>
    </recommendedName>
    <alternativeName>
        <fullName evidence="3">DNA/pantothenate metabolism flavoprotein</fullName>
    </alternativeName>
    <alternativeName>
        <fullName evidence="3">Phosphopantothenoylcysteine synthetase/decarboxylase</fullName>
        <shortName evidence="3">PPCS-PPCDC</shortName>
    </alternativeName>
    <domain>
        <recommendedName>
            <fullName evidence="3">Phosphopantothenoylcysteine decarboxylase</fullName>
            <shortName evidence="3">PPC decarboxylase</shortName>
            <shortName evidence="3">PPC-DC</shortName>
            <ecNumber evidence="3">4.1.1.36</ecNumber>
        </recommendedName>
        <alternativeName>
            <fullName evidence="3">CoaC</fullName>
        </alternativeName>
    </domain>
    <domain>
        <recommendedName>
            <fullName evidence="3">Phosphopantothenate--cysteine ligase</fullName>
            <ecNumber evidence="3">6.3.2.5</ecNumber>
        </recommendedName>
        <alternativeName>
            <fullName evidence="3">CoaB</fullName>
        </alternativeName>
        <alternativeName>
            <fullName evidence="3">Phosphopantothenoylcysteine synthetase</fullName>
            <shortName evidence="3">PPC synthetase</shortName>
            <shortName evidence="3">PPC-S</shortName>
        </alternativeName>
    </domain>
</protein>
<comment type="similarity">
    <text evidence="3 4">In the N-terminal section; belongs to the HFCD (homo-oligomeric flavin containing Cys decarboxylase) superfamily.</text>
</comment>
<feature type="region of interest" description="Phosphopantothenate--cysteine ligase" evidence="3">
    <location>
        <begin position="190"/>
        <end position="401"/>
    </location>
</feature>
<dbReference type="PANTHER" id="PTHR14359">
    <property type="entry name" value="HOMO-OLIGOMERIC FLAVIN CONTAINING CYS DECARBOXYLASE FAMILY"/>
    <property type="match status" value="1"/>
</dbReference>
<comment type="function">
    <text evidence="4">Catalyzes two steps in the biosynthesis of coenzyme A. In the first step cysteine is conjugated to 4'-phosphopantothenate to form 4-phosphopantothenoylcysteine, in the latter compound is decarboxylated to form 4'-phosphopantotheine.</text>
</comment>
<name>A0A369A9G8_9FLAO</name>
<comment type="similarity">
    <text evidence="3 4">In the C-terminal section; belongs to the PPC synthetase family.</text>
</comment>
<keyword evidence="8" id="KW-1185">Reference proteome</keyword>
<dbReference type="EC" id="6.3.2.5" evidence="3"/>
<dbReference type="EC" id="4.1.1.36" evidence="3"/>
<keyword evidence="3 4" id="KW-0288">FMN</keyword>
<dbReference type="Pfam" id="PF02441">
    <property type="entry name" value="Flavoprotein"/>
    <property type="match status" value="1"/>
</dbReference>
<keyword evidence="3 4" id="KW-0436">Ligase</keyword>
<feature type="binding site" evidence="3">
    <location>
        <position position="289"/>
    </location>
    <ligand>
        <name>CTP</name>
        <dbReference type="ChEBI" id="CHEBI:37563"/>
    </ligand>
</feature>
<feature type="binding site" evidence="3">
    <location>
        <begin position="305"/>
        <end position="308"/>
    </location>
    <ligand>
        <name>CTP</name>
        <dbReference type="ChEBI" id="CHEBI:37563"/>
    </ligand>
</feature>